<feature type="region of interest" description="Disordered" evidence="10">
    <location>
        <begin position="180"/>
        <end position="306"/>
    </location>
</feature>
<evidence type="ECO:0000256" key="2">
    <source>
        <dbReference type="ARBA" id="ARBA00008926"/>
    </source>
</evidence>
<comment type="caution">
    <text evidence="12">The sequence shown here is derived from an EMBL/GenBank/DDBJ whole genome shotgun (WGS) entry which is preliminary data.</text>
</comment>
<dbReference type="GO" id="GO:0006405">
    <property type="term" value="P:RNA export from nucleus"/>
    <property type="evidence" value="ECO:0007669"/>
    <property type="project" value="TreeGrafter"/>
</dbReference>
<dbReference type="GO" id="GO:0034398">
    <property type="term" value="P:telomere tethering at nuclear periphery"/>
    <property type="evidence" value="ECO:0007669"/>
    <property type="project" value="TreeGrafter"/>
</dbReference>
<feature type="compositionally biased region" description="Pro residues" evidence="10">
    <location>
        <begin position="249"/>
        <end position="262"/>
    </location>
</feature>
<evidence type="ECO:0000256" key="1">
    <source>
        <dbReference type="ARBA" id="ARBA00004567"/>
    </source>
</evidence>
<dbReference type="GO" id="GO:0008139">
    <property type="term" value="F:nuclear localization sequence binding"/>
    <property type="evidence" value="ECO:0007669"/>
    <property type="project" value="TreeGrafter"/>
</dbReference>
<dbReference type="GO" id="GO:0017056">
    <property type="term" value="F:structural constituent of nuclear pore"/>
    <property type="evidence" value="ECO:0007669"/>
    <property type="project" value="InterPro"/>
</dbReference>
<dbReference type="Gene3D" id="1.20.920.60">
    <property type="match status" value="1"/>
</dbReference>
<sequence>MAVPLMHFAALPALPPPGVARVEQPHTATYPRHVVATPRIAVSATNPPGMAQVRPGWPATPWPVTPLPPSPRASLTHSARDLRIEAPRSWLNGAPVAILPAPTHLAAPAKLAAPQAPPEPQFRFDALAQQLQRLQEAKSIAANELLQSEKRIALRKAQLRQETFKAVRESGLLEALKRWPCPAPELPRPDADAATTVPREGTAASAAGTAADGWTTPKAMSERRDFPTNAQPDDDLELPATSSTLPAPNAEPPPPPPPPAPHAPDAQSPGPPGPELTQRQSRASKSPSASPRGRTSPRRATGSVSNSVQFLEEAKHCSKALSRIATQVSGRNLRELRKLLSPPPQVLKIFEATAILLGDATAPLPELLSEALPQRLGTLDVTRISALQRSRVKALLKLPDVQPDAIAAVCHPCASLSQWCECVMMFLSRTASMVPKSPTTTTPSKASASRPEETETVPLKTDEEESKLHVEPDLSKLSREQLKAVRELTVTRQGVGSVIFHGLTDCSEVEVQRDIVLSKGFILVYPDPKKKPPAGCGLNKPATVTMFNCFAPGELLMDDPLVREDYKEKIRLMTEENKTCKFLDYDCQKGIWQFEVNRF</sequence>
<dbReference type="EMBL" id="CAMXCT020001535">
    <property type="protein sequence ID" value="CAL1144346.1"/>
    <property type="molecule type" value="Genomic_DNA"/>
</dbReference>
<evidence type="ECO:0000259" key="11">
    <source>
        <dbReference type="PROSITE" id="PS51434"/>
    </source>
</evidence>
<dbReference type="Gene3D" id="3.30.1610.10">
    <property type="entry name" value="Peptidase S59, nucleoporin"/>
    <property type="match status" value="1"/>
</dbReference>
<evidence type="ECO:0000313" key="14">
    <source>
        <dbReference type="EMBL" id="CAL4778283.1"/>
    </source>
</evidence>
<dbReference type="PROSITE" id="PS51434">
    <property type="entry name" value="NUP_C"/>
    <property type="match status" value="1"/>
</dbReference>
<evidence type="ECO:0000256" key="9">
    <source>
        <dbReference type="SAM" id="Coils"/>
    </source>
</evidence>
<dbReference type="InterPro" id="IPR007230">
    <property type="entry name" value="Nup98_auto-Pept-S59_dom"/>
</dbReference>
<gene>
    <name evidence="12" type="ORF">C1SCF055_LOCUS17919</name>
</gene>
<feature type="coiled-coil region" evidence="9">
    <location>
        <begin position="124"/>
        <end position="151"/>
    </location>
</feature>
<keyword evidence="4" id="KW-0509">mRNA transport</keyword>
<keyword evidence="6" id="KW-0811">Translocation</keyword>
<evidence type="ECO:0000256" key="8">
    <source>
        <dbReference type="ARBA" id="ARBA00023242"/>
    </source>
</evidence>
<dbReference type="GO" id="GO:0000973">
    <property type="term" value="P:post-transcriptional tethering of RNA polymerase II gene DNA at nuclear periphery"/>
    <property type="evidence" value="ECO:0007669"/>
    <property type="project" value="TreeGrafter"/>
</dbReference>
<dbReference type="PANTHER" id="PTHR23198:SF6">
    <property type="entry name" value="NUCLEAR PORE COMPLEX PROTEIN NUP98-NUP96"/>
    <property type="match status" value="1"/>
</dbReference>
<evidence type="ECO:0000256" key="5">
    <source>
        <dbReference type="ARBA" id="ARBA00022927"/>
    </source>
</evidence>
<proteinExistence type="inferred from homology"/>
<dbReference type="Proteomes" id="UP001152797">
    <property type="component" value="Unassembled WGS sequence"/>
</dbReference>
<evidence type="ECO:0000313" key="13">
    <source>
        <dbReference type="EMBL" id="CAL1144346.1"/>
    </source>
</evidence>
<feature type="compositionally biased region" description="Low complexity" evidence="10">
    <location>
        <begin position="435"/>
        <end position="449"/>
    </location>
</feature>
<name>A0A9P1CIS7_9DINO</name>
<comment type="similarity">
    <text evidence="2">Belongs to the nucleoporin GLFG family.</text>
</comment>
<evidence type="ECO:0000256" key="4">
    <source>
        <dbReference type="ARBA" id="ARBA00022816"/>
    </source>
</evidence>
<evidence type="ECO:0000256" key="7">
    <source>
        <dbReference type="ARBA" id="ARBA00023132"/>
    </source>
</evidence>
<comment type="subcellular location">
    <subcellularLocation>
        <location evidence="1">Nucleus</location>
        <location evidence="1">Nuclear pore complex</location>
    </subcellularLocation>
</comment>
<keyword evidence="15" id="KW-1185">Reference proteome</keyword>
<dbReference type="Pfam" id="PF04096">
    <property type="entry name" value="Nucleoporin2"/>
    <property type="match status" value="1"/>
</dbReference>
<evidence type="ECO:0000313" key="12">
    <source>
        <dbReference type="EMBL" id="CAI3990971.1"/>
    </source>
</evidence>
<dbReference type="AlphaFoldDB" id="A0A9P1CIS7"/>
<feature type="compositionally biased region" description="Low complexity" evidence="10">
    <location>
        <begin position="201"/>
        <end position="216"/>
    </location>
</feature>
<dbReference type="SUPFAM" id="SSF82215">
    <property type="entry name" value="C-terminal autoproteolytic domain of nucleoporin nup98"/>
    <property type="match status" value="1"/>
</dbReference>
<dbReference type="PANTHER" id="PTHR23198">
    <property type="entry name" value="NUCLEOPORIN"/>
    <property type="match status" value="1"/>
</dbReference>
<dbReference type="EMBL" id="CAMXCT010001535">
    <property type="protein sequence ID" value="CAI3990971.1"/>
    <property type="molecule type" value="Genomic_DNA"/>
</dbReference>
<dbReference type="InterPro" id="IPR037665">
    <property type="entry name" value="Nucleoporin_S59-like"/>
</dbReference>
<reference evidence="12" key="1">
    <citation type="submission" date="2022-10" db="EMBL/GenBank/DDBJ databases">
        <authorList>
            <person name="Chen Y."/>
            <person name="Dougan E. K."/>
            <person name="Chan C."/>
            <person name="Rhodes N."/>
            <person name="Thang M."/>
        </authorList>
    </citation>
    <scope>NUCLEOTIDE SEQUENCE</scope>
</reference>
<dbReference type="GO" id="GO:0044614">
    <property type="term" value="C:nuclear pore cytoplasmic filaments"/>
    <property type="evidence" value="ECO:0007669"/>
    <property type="project" value="TreeGrafter"/>
</dbReference>
<evidence type="ECO:0000256" key="3">
    <source>
        <dbReference type="ARBA" id="ARBA00022448"/>
    </source>
</evidence>
<dbReference type="GO" id="GO:0003723">
    <property type="term" value="F:RNA binding"/>
    <property type="evidence" value="ECO:0007669"/>
    <property type="project" value="TreeGrafter"/>
</dbReference>
<dbReference type="OrthoDB" id="448516at2759"/>
<dbReference type="GO" id="GO:0006606">
    <property type="term" value="P:protein import into nucleus"/>
    <property type="evidence" value="ECO:0007669"/>
    <property type="project" value="TreeGrafter"/>
</dbReference>
<feature type="domain" description="Peptidase S59" evidence="11">
    <location>
        <begin position="465"/>
        <end position="599"/>
    </location>
</feature>
<feature type="region of interest" description="Disordered" evidence="10">
    <location>
        <begin position="433"/>
        <end position="466"/>
    </location>
</feature>
<feature type="compositionally biased region" description="Low complexity" evidence="10">
    <location>
        <begin position="278"/>
        <end position="291"/>
    </location>
</feature>
<keyword evidence="7" id="KW-0906">Nuclear pore complex</keyword>
<accession>A0A9P1CIS7</accession>
<keyword evidence="3" id="KW-0813">Transport</keyword>
<evidence type="ECO:0000313" key="15">
    <source>
        <dbReference type="Proteomes" id="UP001152797"/>
    </source>
</evidence>
<reference evidence="13" key="2">
    <citation type="submission" date="2024-04" db="EMBL/GenBank/DDBJ databases">
        <authorList>
            <person name="Chen Y."/>
            <person name="Shah S."/>
            <person name="Dougan E. K."/>
            <person name="Thang M."/>
            <person name="Chan C."/>
        </authorList>
    </citation>
    <scope>NUCLEOTIDE SEQUENCE [LARGE SCALE GENOMIC DNA]</scope>
</reference>
<dbReference type="GO" id="GO:0051028">
    <property type="term" value="P:mRNA transport"/>
    <property type="evidence" value="ECO:0007669"/>
    <property type="project" value="UniProtKB-KW"/>
</dbReference>
<dbReference type="EMBL" id="CAMXCT030001535">
    <property type="protein sequence ID" value="CAL4778283.1"/>
    <property type="molecule type" value="Genomic_DNA"/>
</dbReference>
<dbReference type="InterPro" id="IPR036903">
    <property type="entry name" value="Nup98_auto-Pept-S59_dom_sf"/>
</dbReference>
<organism evidence="12">
    <name type="scientific">Cladocopium goreaui</name>
    <dbReference type="NCBI Taxonomy" id="2562237"/>
    <lineage>
        <taxon>Eukaryota</taxon>
        <taxon>Sar</taxon>
        <taxon>Alveolata</taxon>
        <taxon>Dinophyceae</taxon>
        <taxon>Suessiales</taxon>
        <taxon>Symbiodiniaceae</taxon>
        <taxon>Cladocopium</taxon>
    </lineage>
</organism>
<keyword evidence="5" id="KW-0653">Protein transport</keyword>
<evidence type="ECO:0000256" key="6">
    <source>
        <dbReference type="ARBA" id="ARBA00023010"/>
    </source>
</evidence>
<evidence type="ECO:0000256" key="10">
    <source>
        <dbReference type="SAM" id="MobiDB-lite"/>
    </source>
</evidence>
<protein>
    <submittedName>
        <fullName evidence="14">Nuclear pore complex protein Nup98-Nup96</fullName>
    </submittedName>
</protein>
<keyword evidence="9" id="KW-0175">Coiled coil</keyword>
<keyword evidence="8" id="KW-0539">Nucleus</keyword>